<dbReference type="HAMAP" id="MF_01357">
    <property type="entry name" value="NDH1_NuoC"/>
    <property type="match status" value="1"/>
</dbReference>
<dbReference type="InterPro" id="IPR029014">
    <property type="entry name" value="NiFe-Hase_large"/>
</dbReference>
<dbReference type="PANTHER" id="PTHR11993">
    <property type="entry name" value="NADH-UBIQUINONE OXIDOREDUCTASE 49 KDA SUBUNIT"/>
    <property type="match status" value="1"/>
</dbReference>
<evidence type="ECO:0000256" key="17">
    <source>
        <dbReference type="ARBA" id="ARBA00023027"/>
    </source>
</evidence>
<keyword evidence="12" id="KW-1003">Cell membrane</keyword>
<evidence type="ECO:0000256" key="25">
    <source>
        <dbReference type="ARBA" id="ARBA00047712"/>
    </source>
</evidence>
<sequence>MSWKVRECPLAAAGTMGATFPESLWLPVILFILACAGLAVTLLVVGRLVGPQRTSEVKGMPYESGMDPIHDTRRKFDIRFHLVAIAFLIFDVELFFLYPWAVASGDPAGVDSVVVADAVPVAQQLIANRGCFPMAIDLPDNVFISKLDALASWGRKNSLWPMPFATACCGIELMATGASKHDLARFGAEVFRFSPRQCDLMIVAGRVVMKMLPVLQRIWLQMNEPKWCISMGACASTGGVFDTYCVVQGIDRFIPVDMYVPGCPPRPEQLIQAIIDLQDKIEHEGTIFGKEFTTEAFPAATVDEYRDRTRVAVPQDGIYQVLSWLKNEQGYDLLVDITCVDYLNYRDASDRFGLVYLLTNIDSNERLTIRTFLNEPNLKVPSAVPLWKGANWMEREVYDMFGIEFEGHPDLRRILLPEEFTAHPADMPLTPTSNPELEEFQGDLARDETQDYLWTLNFGPQHPATHTTLRLVLKLDGERVVAAMPDIGYLHSGFEKIGEHLDYNQYVTVTDRMNYMSPMANNVAWHCAVEKLLGIEITPRCKYIRTIICELARMSDHFLCNGAIGLDTGAFTFFLYAFYQREVIYDIFETACGARFTNSYTRVGGLVYDVSDVFIEKVRAFMKSSAKTLDDMERLVNRNRIFTDRTQGVGVLAKEDATNWSATGPIARASGVTRDLRKDEPYLAYKDFDFDVPCMTTGDCYARYYVRMAEARESLKIIGQALENLPSGPVNVGLDERTTLPTKQQVYSSIEGTIMQFELSMSNRGFTVPHEEVYSAIEAPNGELGFYIAGDGSDVAYRARCRPPSFIHLAMFPMLIKGHTLSDIVAVLGSLNIIAAELDR</sequence>
<feature type="transmembrane region" description="Helical" evidence="27">
    <location>
        <begin position="80"/>
        <end position="101"/>
    </location>
</feature>
<evidence type="ECO:0000256" key="27">
    <source>
        <dbReference type="SAM" id="Phobius"/>
    </source>
</evidence>
<dbReference type="NCBIfam" id="NF005012">
    <property type="entry name" value="PRK06411.1"/>
    <property type="match status" value="1"/>
</dbReference>
<reference evidence="31" key="1">
    <citation type="submission" date="2022-10" db="EMBL/GenBank/DDBJ databases">
        <authorList>
            <person name="Chen Y."/>
            <person name="Dougan E. K."/>
            <person name="Chan C."/>
            <person name="Rhodes N."/>
            <person name="Thang M."/>
        </authorList>
    </citation>
    <scope>NUCLEOTIDE SEQUENCE</scope>
</reference>
<dbReference type="FunFam" id="3.40.50.12280:FF:000002">
    <property type="entry name" value="NADH-quinone oxidoreductase subunit B"/>
    <property type="match status" value="1"/>
</dbReference>
<organism evidence="31">
    <name type="scientific">Cladocopium goreaui</name>
    <dbReference type="NCBI Taxonomy" id="2562237"/>
    <lineage>
        <taxon>Eukaryota</taxon>
        <taxon>Sar</taxon>
        <taxon>Alveolata</taxon>
        <taxon>Dinophyceae</taxon>
        <taxon>Suessiales</taxon>
        <taxon>Symbiodiniaceae</taxon>
        <taxon>Cladocopium</taxon>
    </lineage>
</organism>
<dbReference type="GO" id="GO:0008137">
    <property type="term" value="F:NADH dehydrogenase (ubiquinone) activity"/>
    <property type="evidence" value="ECO:0007669"/>
    <property type="project" value="UniProtKB-EC"/>
</dbReference>
<evidence type="ECO:0000256" key="12">
    <source>
        <dbReference type="ARBA" id="ARBA00022475"/>
    </source>
</evidence>
<comment type="subunit">
    <text evidence="20">NDH-1 is composed of about 13 different subunits. Subunits NuoBCD, E, F, and G constitute the peripheral sector of the complex.</text>
</comment>
<evidence type="ECO:0000256" key="20">
    <source>
        <dbReference type="ARBA" id="ARBA00025957"/>
    </source>
</evidence>
<dbReference type="GO" id="GO:0048038">
    <property type="term" value="F:quinone binding"/>
    <property type="evidence" value="ECO:0007669"/>
    <property type="project" value="InterPro"/>
</dbReference>
<evidence type="ECO:0000256" key="22">
    <source>
        <dbReference type="ARBA" id="ARBA00031029"/>
    </source>
</evidence>
<comment type="catalytic activity">
    <reaction evidence="25">
        <text>a quinone + NADH + 5 H(+)(in) = a quinol + NAD(+) + 4 H(+)(out)</text>
        <dbReference type="Rhea" id="RHEA:57888"/>
        <dbReference type="ChEBI" id="CHEBI:15378"/>
        <dbReference type="ChEBI" id="CHEBI:24646"/>
        <dbReference type="ChEBI" id="CHEBI:57540"/>
        <dbReference type="ChEBI" id="CHEBI:57945"/>
        <dbReference type="ChEBI" id="CHEBI:132124"/>
    </reaction>
</comment>
<dbReference type="Pfam" id="PF00346">
    <property type="entry name" value="Complex1_49kDa"/>
    <property type="match status" value="1"/>
</dbReference>
<gene>
    <name evidence="31" type="ORF">C1SCF055_LOCUS588</name>
</gene>
<dbReference type="PROSITE" id="PS00542">
    <property type="entry name" value="COMPLEX1_30K"/>
    <property type="match status" value="1"/>
</dbReference>
<evidence type="ECO:0000256" key="23">
    <source>
        <dbReference type="ARBA" id="ARBA00031560"/>
    </source>
</evidence>
<dbReference type="Gene3D" id="1.10.645.10">
    <property type="entry name" value="Cytochrome-c3 Hydrogenase, chain B"/>
    <property type="match status" value="1"/>
</dbReference>
<comment type="similarity">
    <text evidence="6">In the central section; belongs to the complex I 30 kDa subunit family.</text>
</comment>
<proteinExistence type="inferred from homology"/>
<evidence type="ECO:0000256" key="14">
    <source>
        <dbReference type="ARBA" id="ARBA00022692"/>
    </source>
</evidence>
<evidence type="ECO:0000256" key="11">
    <source>
        <dbReference type="ARBA" id="ARBA00022448"/>
    </source>
</evidence>
<evidence type="ECO:0000256" key="7">
    <source>
        <dbReference type="ARBA" id="ARBA00008472"/>
    </source>
</evidence>
<comment type="similarity">
    <text evidence="7">Belongs to the complex I subunit 3 family.</text>
</comment>
<dbReference type="Proteomes" id="UP001152797">
    <property type="component" value="Unassembled WGS sequence"/>
</dbReference>
<feature type="domain" description="NADH:ubiquinone oxidoreductase-like 20kDa subunit" evidence="30">
    <location>
        <begin position="168"/>
        <end position="276"/>
    </location>
</feature>
<evidence type="ECO:0000256" key="1">
    <source>
        <dbReference type="ARBA" id="ARBA00002378"/>
    </source>
</evidence>
<comment type="similarity">
    <text evidence="4">In the N-terminal section; belongs to the complex I 20 kDa subunit family.</text>
</comment>
<dbReference type="GO" id="GO:0016651">
    <property type="term" value="F:oxidoreductase activity, acting on NAD(P)H"/>
    <property type="evidence" value="ECO:0007669"/>
    <property type="project" value="InterPro"/>
</dbReference>
<comment type="caution">
    <text evidence="31">The sequence shown here is derived from an EMBL/GenBank/DDBJ whole genome shotgun (WGS) entry which is preliminary data.</text>
</comment>
<dbReference type="Pfam" id="PF00507">
    <property type="entry name" value="Oxidored_q4"/>
    <property type="match status" value="1"/>
</dbReference>
<dbReference type="InterPro" id="IPR000440">
    <property type="entry name" value="NADH_UbQ/plastoQ_OxRdtase_su3"/>
</dbReference>
<dbReference type="InterPro" id="IPR022885">
    <property type="entry name" value="NDH1_su_D/H"/>
</dbReference>
<comment type="similarity">
    <text evidence="3">Belongs to the complex I 49 kDa subunit family.</text>
</comment>
<keyword evidence="17" id="KW-0520">NAD</keyword>
<evidence type="ECO:0000256" key="13">
    <source>
        <dbReference type="ARBA" id="ARBA00022519"/>
    </source>
</evidence>
<evidence type="ECO:0000256" key="4">
    <source>
        <dbReference type="ARBA" id="ARBA00006408"/>
    </source>
</evidence>
<feature type="domain" description="NADH:ubiquinone oxidoreductase 30kDa subunit" evidence="28">
    <location>
        <begin position="312"/>
        <end position="425"/>
    </location>
</feature>
<dbReference type="GO" id="GO:0051539">
    <property type="term" value="F:4 iron, 4 sulfur cluster binding"/>
    <property type="evidence" value="ECO:0007669"/>
    <property type="project" value="InterPro"/>
</dbReference>
<evidence type="ECO:0000259" key="29">
    <source>
        <dbReference type="Pfam" id="PF00346"/>
    </source>
</evidence>
<dbReference type="HAMAP" id="MF_01358">
    <property type="entry name" value="NDH1_NuoD"/>
    <property type="match status" value="1"/>
</dbReference>
<evidence type="ECO:0000256" key="6">
    <source>
        <dbReference type="ARBA" id="ARBA00008265"/>
    </source>
</evidence>
<accession>A0A9P1BEI0</accession>
<dbReference type="SUPFAM" id="SSF56770">
    <property type="entry name" value="HydA/Nqo6-like"/>
    <property type="match status" value="1"/>
</dbReference>
<comment type="catalytic activity">
    <reaction evidence="26">
        <text>a ubiquinone + NADH + 5 H(+)(in) = a ubiquinol + NAD(+) + 4 H(+)(out)</text>
        <dbReference type="Rhea" id="RHEA:29091"/>
        <dbReference type="Rhea" id="RHEA-COMP:9565"/>
        <dbReference type="Rhea" id="RHEA-COMP:9566"/>
        <dbReference type="ChEBI" id="CHEBI:15378"/>
        <dbReference type="ChEBI" id="CHEBI:16389"/>
        <dbReference type="ChEBI" id="CHEBI:17976"/>
        <dbReference type="ChEBI" id="CHEBI:57540"/>
        <dbReference type="ChEBI" id="CHEBI:57945"/>
        <dbReference type="EC" id="7.1.1.2"/>
    </reaction>
</comment>
<keyword evidence="13" id="KW-0997">Cell inner membrane</keyword>
<dbReference type="HAMAP" id="MF_01356">
    <property type="entry name" value="NDH1_NuoB"/>
    <property type="match status" value="1"/>
</dbReference>
<dbReference type="PROSITE" id="PS51257">
    <property type="entry name" value="PROKAR_LIPOPROTEIN"/>
    <property type="match status" value="1"/>
</dbReference>
<dbReference type="InterPro" id="IPR006137">
    <property type="entry name" value="NADH_UbQ_OxRdtase-like_20kDa"/>
</dbReference>
<name>A0A9P1BEI0_9DINO</name>
<dbReference type="InterPro" id="IPR020396">
    <property type="entry name" value="NADH_UbQ_OxRdtase_CS"/>
</dbReference>
<dbReference type="Gene3D" id="3.40.50.12280">
    <property type="match status" value="1"/>
</dbReference>
<comment type="subcellular location">
    <subcellularLocation>
        <location evidence="2">Cell inner membrane</location>
        <topology evidence="2">Peripheral membrane protein</topology>
        <orientation evidence="2">Cytoplasmic side</orientation>
    </subcellularLocation>
</comment>
<keyword evidence="11" id="KW-0813">Transport</keyword>
<dbReference type="PANTHER" id="PTHR11993:SF10">
    <property type="entry name" value="NADH DEHYDROGENASE [UBIQUINONE] IRON-SULFUR PROTEIN 2, MITOCHONDRIAL"/>
    <property type="match status" value="1"/>
</dbReference>
<dbReference type="OrthoDB" id="268400at2759"/>
<keyword evidence="14 27" id="KW-0812">Transmembrane</keyword>
<reference evidence="32 33" key="2">
    <citation type="submission" date="2024-05" db="EMBL/GenBank/DDBJ databases">
        <authorList>
            <person name="Chen Y."/>
            <person name="Shah S."/>
            <person name="Dougan E. K."/>
            <person name="Thang M."/>
            <person name="Chan C."/>
        </authorList>
    </citation>
    <scope>NUCLEOTIDE SEQUENCE [LARGE SCALE GENOMIC DNA]</scope>
</reference>
<evidence type="ECO:0000256" key="3">
    <source>
        <dbReference type="ARBA" id="ARBA00005769"/>
    </source>
</evidence>
<evidence type="ECO:0000313" key="31">
    <source>
        <dbReference type="EMBL" id="CAI3971998.1"/>
    </source>
</evidence>
<evidence type="ECO:0000256" key="16">
    <source>
        <dbReference type="ARBA" id="ARBA00022989"/>
    </source>
</evidence>
<dbReference type="Gene3D" id="1.20.58.1610">
    <property type="entry name" value="NADH:ubiquinone/plastoquinone oxidoreductase, chain 3"/>
    <property type="match status" value="1"/>
</dbReference>
<dbReference type="SUPFAM" id="SSF56762">
    <property type="entry name" value="HydB/Nqo4-like"/>
    <property type="match status" value="1"/>
</dbReference>
<dbReference type="Pfam" id="PF00329">
    <property type="entry name" value="Complex1_30kDa"/>
    <property type="match status" value="1"/>
</dbReference>
<evidence type="ECO:0000256" key="18">
    <source>
        <dbReference type="ARBA" id="ARBA00023136"/>
    </source>
</evidence>
<evidence type="ECO:0000256" key="19">
    <source>
        <dbReference type="ARBA" id="ARBA00023268"/>
    </source>
</evidence>
<dbReference type="NCBIfam" id="NF004739">
    <property type="entry name" value="PRK06075.1"/>
    <property type="match status" value="1"/>
</dbReference>
<dbReference type="EMBL" id="CAMXCT030000001">
    <property type="protein sequence ID" value="CAL4759310.1"/>
    <property type="molecule type" value="Genomic_DNA"/>
</dbReference>
<evidence type="ECO:0000256" key="21">
    <source>
        <dbReference type="ARBA" id="ARBA00030498"/>
    </source>
</evidence>
<evidence type="ECO:0000256" key="26">
    <source>
        <dbReference type="ARBA" id="ARBA00049551"/>
    </source>
</evidence>
<evidence type="ECO:0000256" key="15">
    <source>
        <dbReference type="ARBA" id="ARBA00022967"/>
    </source>
</evidence>
<comment type="similarity">
    <text evidence="5">Belongs to the complex I 30 kDa subunit family.</text>
</comment>
<evidence type="ECO:0000256" key="24">
    <source>
        <dbReference type="ARBA" id="ARBA00038617"/>
    </source>
</evidence>
<dbReference type="Pfam" id="PF01058">
    <property type="entry name" value="Oxidored_q6"/>
    <property type="match status" value="1"/>
</dbReference>
<dbReference type="InterPro" id="IPR006138">
    <property type="entry name" value="NADH_UQ_OxRdtase_20Kd_su"/>
</dbReference>
<dbReference type="InterPro" id="IPR001135">
    <property type="entry name" value="NADH_Q_OxRdtase_suD"/>
</dbReference>
<protein>
    <recommendedName>
        <fullName evidence="9">NADH-quinone oxidoreductase subunit B/C/D</fullName>
    </recommendedName>
    <alternativeName>
        <fullName evidence="21">NADH dehydrogenase I subunit B/C/D</fullName>
    </alternativeName>
    <alternativeName>
        <fullName evidence="22">NADH dehydrogenase subunit 3</fullName>
    </alternativeName>
    <alternativeName>
        <fullName evidence="10">NADH-ubiquinone oxidoreductase chain 3</fullName>
    </alternativeName>
    <alternativeName>
        <fullName evidence="23">NDH-1 subunit B/C/D</fullName>
    </alternativeName>
</protein>
<dbReference type="GO" id="GO:0005886">
    <property type="term" value="C:plasma membrane"/>
    <property type="evidence" value="ECO:0007669"/>
    <property type="project" value="UniProtKB-SubCell"/>
</dbReference>
<evidence type="ECO:0000256" key="8">
    <source>
        <dbReference type="ARBA" id="ARBA00010019"/>
    </source>
</evidence>
<evidence type="ECO:0000256" key="5">
    <source>
        <dbReference type="ARBA" id="ARBA00007569"/>
    </source>
</evidence>
<keyword evidence="19" id="KW-0511">Multifunctional enzyme</keyword>
<dbReference type="PROSITE" id="PS01150">
    <property type="entry name" value="COMPLEX1_20K"/>
    <property type="match status" value="1"/>
</dbReference>
<dbReference type="InterPro" id="IPR038430">
    <property type="entry name" value="NDAH_ubi_oxred_su3_sf"/>
</dbReference>
<dbReference type="AlphaFoldDB" id="A0A9P1BEI0"/>
<evidence type="ECO:0000259" key="30">
    <source>
        <dbReference type="Pfam" id="PF01058"/>
    </source>
</evidence>
<comment type="subunit">
    <text evidence="24">NDH-1 is composed of 13 different subunits. Subunits NuoB, CD, E, F, and G constitute the peripheral sector of the complex.</text>
</comment>
<dbReference type="InterPro" id="IPR010218">
    <property type="entry name" value="NADH_DH_suC"/>
</dbReference>
<dbReference type="InterPro" id="IPR001268">
    <property type="entry name" value="NADH_UbQ_OxRdtase_30kDa_su"/>
</dbReference>
<evidence type="ECO:0000259" key="28">
    <source>
        <dbReference type="Pfam" id="PF00329"/>
    </source>
</evidence>
<comment type="function">
    <text evidence="1">NDH-1 shuttles electrons from NADH, via FMN and iron-sulfur (Fe-S) centers, to quinones in the respiratory chain. The immediate electron acceptor for the enzyme in this species is believed to be ubiquinone. Couples the redox reaction to proton translocation (for every two electrons transferred, four hydrogen ions are translocated across the cytoplasmic membrane), and thus conserves the redox energy in a proton gradient.</text>
</comment>
<feature type="domain" description="NADH-quinone oxidoreductase subunit D" evidence="29">
    <location>
        <begin position="567"/>
        <end position="840"/>
    </location>
</feature>
<dbReference type="EMBL" id="CAMXCT010000001">
    <property type="protein sequence ID" value="CAI3971998.1"/>
    <property type="molecule type" value="Genomic_DNA"/>
</dbReference>
<evidence type="ECO:0000256" key="2">
    <source>
        <dbReference type="ARBA" id="ARBA00004515"/>
    </source>
</evidence>
<evidence type="ECO:0000313" key="32">
    <source>
        <dbReference type="EMBL" id="CAL4759310.1"/>
    </source>
</evidence>
<dbReference type="NCBIfam" id="TIGR01962">
    <property type="entry name" value="NuoD"/>
    <property type="match status" value="1"/>
</dbReference>
<feature type="transmembrane region" description="Helical" evidence="27">
    <location>
        <begin position="24"/>
        <end position="45"/>
    </location>
</feature>
<dbReference type="GO" id="GO:0051287">
    <property type="term" value="F:NAD binding"/>
    <property type="evidence" value="ECO:0007669"/>
    <property type="project" value="InterPro"/>
</dbReference>
<keyword evidence="18 27" id="KW-0472">Membrane</keyword>
<dbReference type="NCBIfam" id="TIGR01957">
    <property type="entry name" value="nuoB_fam"/>
    <property type="match status" value="1"/>
</dbReference>
<dbReference type="InterPro" id="IPR037232">
    <property type="entry name" value="NADH_quin_OxRdtase_su_C/D-like"/>
</dbReference>
<keyword evidence="33" id="KW-1185">Reference proteome</keyword>
<dbReference type="EMBL" id="CAMXCT020000001">
    <property type="protein sequence ID" value="CAL1125373.1"/>
    <property type="molecule type" value="Genomic_DNA"/>
</dbReference>
<dbReference type="SUPFAM" id="SSF143243">
    <property type="entry name" value="Nqo5-like"/>
    <property type="match status" value="1"/>
</dbReference>
<evidence type="ECO:0000313" key="33">
    <source>
        <dbReference type="Proteomes" id="UP001152797"/>
    </source>
</evidence>
<evidence type="ECO:0000256" key="10">
    <source>
        <dbReference type="ARBA" id="ARBA00021007"/>
    </source>
</evidence>
<comment type="similarity">
    <text evidence="8">In the C-terminal section; belongs to the complex I 49 kDa subunit family.</text>
</comment>
<dbReference type="Gene3D" id="3.30.460.80">
    <property type="entry name" value="NADH:ubiquinone oxidoreductase, 30kDa subunit"/>
    <property type="match status" value="1"/>
</dbReference>
<evidence type="ECO:0000256" key="9">
    <source>
        <dbReference type="ARBA" id="ARBA00015619"/>
    </source>
</evidence>
<keyword evidence="15" id="KW-1278">Translocase</keyword>
<keyword evidence="16 27" id="KW-1133">Transmembrane helix</keyword>